<evidence type="ECO:0000313" key="1">
    <source>
        <dbReference type="EMBL" id="VXA82849.1"/>
    </source>
</evidence>
<proteinExistence type="predicted"/>
<sequence length="76" mass="7817">MGECAYGSGKAHPAARLAQAATNSRAGDAPAPITPSTWEAVQGINLFGTEDLVAGIAQTRHDVAFLVQPLVDRSAV</sequence>
<reference evidence="1 2" key="1">
    <citation type="submission" date="2019-10" db="EMBL/GenBank/DDBJ databases">
        <authorList>
            <person name="Karimi E."/>
        </authorList>
    </citation>
    <scope>NUCLEOTIDE SEQUENCE [LARGE SCALE GENOMIC DNA]</scope>
    <source>
        <strain evidence="1">Aeromonas sp. 8C</strain>
    </source>
</reference>
<accession>A0A653KWI6</accession>
<protein>
    <submittedName>
        <fullName evidence="1">Uncharacterized protein</fullName>
    </submittedName>
</protein>
<dbReference type="Proteomes" id="UP000439123">
    <property type="component" value="Unassembled WGS sequence"/>
</dbReference>
<gene>
    <name evidence="1" type="ORF">AERO8C_140229</name>
</gene>
<evidence type="ECO:0000313" key="2">
    <source>
        <dbReference type="Proteomes" id="UP000439123"/>
    </source>
</evidence>
<name>A0A653KWI6_AERVE</name>
<organism evidence="1 2">
    <name type="scientific">Aeromonas veronii</name>
    <dbReference type="NCBI Taxonomy" id="654"/>
    <lineage>
        <taxon>Bacteria</taxon>
        <taxon>Pseudomonadati</taxon>
        <taxon>Pseudomonadota</taxon>
        <taxon>Gammaproteobacteria</taxon>
        <taxon>Aeromonadales</taxon>
        <taxon>Aeromonadaceae</taxon>
        <taxon>Aeromonas</taxon>
    </lineage>
</organism>
<dbReference type="AlphaFoldDB" id="A0A653KWI6"/>
<dbReference type="EMBL" id="CABWLC010000006">
    <property type="protein sequence ID" value="VXA82849.1"/>
    <property type="molecule type" value="Genomic_DNA"/>
</dbReference>